<dbReference type="RefSeq" id="WP_249994582.1">
    <property type="nucleotide sequence ID" value="NZ_CP116221.1"/>
</dbReference>
<evidence type="ECO:0000313" key="4">
    <source>
        <dbReference type="Proteomes" id="UP001202717"/>
    </source>
</evidence>
<feature type="signal peptide" evidence="1">
    <location>
        <begin position="1"/>
        <end position="19"/>
    </location>
</feature>
<name>A0ABY7S1T5_9FLAO</name>
<dbReference type="Gene3D" id="2.60.40.3140">
    <property type="match status" value="1"/>
</dbReference>
<dbReference type="Proteomes" id="UP001202717">
    <property type="component" value="Chromosome"/>
</dbReference>
<accession>A0ABY7S1T5</accession>
<dbReference type="InterPro" id="IPR024618">
    <property type="entry name" value="DUF3857"/>
</dbReference>
<keyword evidence="4" id="KW-1185">Reference proteome</keyword>
<dbReference type="EMBL" id="CP116221">
    <property type="protein sequence ID" value="WCO03340.1"/>
    <property type="molecule type" value="Genomic_DNA"/>
</dbReference>
<organism evidence="3 4">
    <name type="scientific">Psychroserpens ponticola</name>
    <dbReference type="NCBI Taxonomy" id="2932268"/>
    <lineage>
        <taxon>Bacteria</taxon>
        <taxon>Pseudomonadati</taxon>
        <taxon>Bacteroidota</taxon>
        <taxon>Flavobacteriia</taxon>
        <taxon>Flavobacteriales</taxon>
        <taxon>Flavobacteriaceae</taxon>
        <taxon>Psychroserpens</taxon>
    </lineage>
</organism>
<keyword evidence="1" id="KW-0732">Signal</keyword>
<feature type="domain" description="DUF3857" evidence="2">
    <location>
        <begin position="69"/>
        <end position="205"/>
    </location>
</feature>
<evidence type="ECO:0000256" key="1">
    <source>
        <dbReference type="SAM" id="SignalP"/>
    </source>
</evidence>
<dbReference type="Gene3D" id="2.60.120.1130">
    <property type="match status" value="1"/>
</dbReference>
<protein>
    <submittedName>
        <fullName evidence="3">DUF3857 domain-containing protein</fullName>
    </submittedName>
</protein>
<proteinExistence type="predicted"/>
<evidence type="ECO:0000259" key="2">
    <source>
        <dbReference type="Pfam" id="PF12969"/>
    </source>
</evidence>
<gene>
    <name evidence="3" type="ORF">MUN68_007510</name>
</gene>
<evidence type="ECO:0000313" key="3">
    <source>
        <dbReference type="EMBL" id="WCO03340.1"/>
    </source>
</evidence>
<feature type="chain" id="PRO_5046211815" evidence="1">
    <location>
        <begin position="20"/>
        <end position="644"/>
    </location>
</feature>
<reference evidence="3 4" key="1">
    <citation type="submission" date="2023-01" db="EMBL/GenBank/DDBJ databases">
        <title>Psychroserpens ponticola sp. nov., isolated from seawater.</title>
        <authorList>
            <person name="Kristyanto S."/>
            <person name="Jung J."/>
            <person name="Kim J.M."/>
            <person name="Jeon C.O."/>
        </authorList>
    </citation>
    <scope>NUCLEOTIDE SEQUENCE [LARGE SCALE GENOMIC DNA]</scope>
    <source>
        <strain evidence="3 4">MSW6</strain>
    </source>
</reference>
<dbReference type="Pfam" id="PF12969">
    <property type="entry name" value="DUF3857"/>
    <property type="match status" value="1"/>
</dbReference>
<sequence length="644" mass="74119">MIKKIALIALLISTTTGFAQYHLSYDWEKKPKLHKLTDDEKMESSVAILKKVIVEYNSEENSLQPKLYETKHTIIRVNDDNGISQHNTVYISMHNVKQLIDVKARTISPTGKVILLNKDNIKEVSNVEEYGDFKIFAIEGAEMNSEIEVLYTVEKEFDIYGSETVQANYKIKEAQFLFITGKLQSNVKAYRTLETFEAVKIDGNKGELLTITDIPAMIEEEYATPKANNIAVVYQCFPEGQNITQNMFWTNVSNNIGRQFFPETIASQAKDDVNAIVEGKTELNNFKKAALVDIFIKTNYTIVKNNNQELSDLNYILTNRSASDYGILKVYAQYLTALEVEFEIVITANRFLTKFDPEFFVPGMLQDFLIYIPSERKYIAPDRFEGRIGEAPFNILGNYGLFIASDFKHYFSKIIQEDPDYSRIRRDMNITFKNDFESVTIDQDQDYYGHWSETSRAVLSLSTEQGIAEYKDYLTGSGIEDKEIVSYETFNTDMNQLEYNIPFKVKTTIASEVLLEDVGDSYIFQIGLVIGTQSELYQETERINPIEMIYPNRYNYEIIVNIPEGYAVEGLESLIIDKRYIASNGKETAKFESNYKLENNKIIITIEEFYKTHEFDLNKYEEFREVINAASDFNKAAILFKAAE</sequence>